<proteinExistence type="predicted"/>
<protein>
    <submittedName>
        <fullName evidence="2">Methyltransferase</fullName>
    </submittedName>
</protein>
<evidence type="ECO:0000313" key="2">
    <source>
        <dbReference type="EMBL" id="APT58649.1"/>
    </source>
</evidence>
<dbReference type="KEGG" id="rgi:RGI145_17550"/>
<keyword evidence="2" id="KW-0489">Methyltransferase</keyword>
<gene>
    <name evidence="2" type="ORF">RGI145_17550</name>
</gene>
<evidence type="ECO:0000313" key="3">
    <source>
        <dbReference type="Proteomes" id="UP000185494"/>
    </source>
</evidence>
<dbReference type="GO" id="GO:0008757">
    <property type="term" value="F:S-adenosylmethionine-dependent methyltransferase activity"/>
    <property type="evidence" value="ECO:0007669"/>
    <property type="project" value="InterPro"/>
</dbReference>
<dbReference type="GO" id="GO:0032259">
    <property type="term" value="P:methylation"/>
    <property type="evidence" value="ECO:0007669"/>
    <property type="project" value="UniProtKB-KW"/>
</dbReference>
<keyword evidence="2" id="KW-0808">Transferase</keyword>
<dbReference type="AlphaFoldDB" id="A0A1L7AIY0"/>
<dbReference type="Pfam" id="PF08241">
    <property type="entry name" value="Methyltransf_11"/>
    <property type="match status" value="1"/>
</dbReference>
<dbReference type="EMBL" id="CP015583">
    <property type="protein sequence ID" value="APT58649.1"/>
    <property type="molecule type" value="Genomic_DNA"/>
</dbReference>
<accession>A0A1L7AIY0</accession>
<dbReference type="CDD" id="cd02440">
    <property type="entry name" value="AdoMet_MTases"/>
    <property type="match status" value="1"/>
</dbReference>
<name>A0A1L7AIY0_9PROT</name>
<dbReference type="RefSeq" id="WP_075799406.1">
    <property type="nucleotide sequence ID" value="NZ_CP015583.1"/>
</dbReference>
<dbReference type="Proteomes" id="UP000185494">
    <property type="component" value="Chromosome 1"/>
</dbReference>
<dbReference type="SUPFAM" id="SSF53335">
    <property type="entry name" value="S-adenosyl-L-methionine-dependent methyltransferases"/>
    <property type="match status" value="1"/>
</dbReference>
<feature type="domain" description="Methyltransferase type 11" evidence="1">
    <location>
        <begin position="45"/>
        <end position="137"/>
    </location>
</feature>
<organism evidence="2 3">
    <name type="scientific">Roseomonas gilardii</name>
    <dbReference type="NCBI Taxonomy" id="257708"/>
    <lineage>
        <taxon>Bacteria</taxon>
        <taxon>Pseudomonadati</taxon>
        <taxon>Pseudomonadota</taxon>
        <taxon>Alphaproteobacteria</taxon>
        <taxon>Acetobacterales</taxon>
        <taxon>Roseomonadaceae</taxon>
        <taxon>Roseomonas</taxon>
    </lineage>
</organism>
<dbReference type="STRING" id="257708.RGI145_17550"/>
<dbReference type="InterPro" id="IPR013216">
    <property type="entry name" value="Methyltransf_11"/>
</dbReference>
<sequence>MSDRTYGTWYRDTSREAAMEEGHRPLWRHFIDIVPETDLSTRDVLDFGCNRGGFLRLLHALKPFRHGLGVDIAEDSVAAAQALKGLAPLDFAVATDLSPWRDSFDIAFSYEVVYLLPDLAAHAAGMHAALRPGGVYYAVTGCHTAMPLWPAWRELIGGITQAPVQDRSPEDYAAAFAGAGFDVSVRRFGYDGFVPAGKCSDYYPTLQDALAYPAEHKLLFRMVRREAA</sequence>
<dbReference type="InterPro" id="IPR029063">
    <property type="entry name" value="SAM-dependent_MTases_sf"/>
</dbReference>
<evidence type="ECO:0000259" key="1">
    <source>
        <dbReference type="Pfam" id="PF08241"/>
    </source>
</evidence>
<reference evidence="2 3" key="1">
    <citation type="submission" date="2016-05" db="EMBL/GenBank/DDBJ databases">
        <title>Complete Genome and Methylome Analysis of Psychrotrophic Bacterial Isolates from Antarctic Lake Untersee.</title>
        <authorList>
            <person name="Fomenkov A."/>
            <person name="Akimov V.N."/>
            <person name="Vasilyeva L.V."/>
            <person name="Andersen D."/>
            <person name="Vincze T."/>
            <person name="Roberts R.J."/>
        </authorList>
    </citation>
    <scope>NUCLEOTIDE SEQUENCE [LARGE SCALE GENOMIC DNA]</scope>
    <source>
        <strain evidence="2 3">U14-5</strain>
    </source>
</reference>
<dbReference type="Gene3D" id="3.40.50.150">
    <property type="entry name" value="Vaccinia Virus protein VP39"/>
    <property type="match status" value="1"/>
</dbReference>